<dbReference type="Pfam" id="PF00293">
    <property type="entry name" value="NUDIX"/>
    <property type="match status" value="1"/>
</dbReference>
<keyword evidence="4" id="KW-1185">Reference proteome</keyword>
<dbReference type="Proteomes" id="UP000198431">
    <property type="component" value="Unassembled WGS sequence"/>
</dbReference>
<evidence type="ECO:0000313" key="2">
    <source>
        <dbReference type="EMBL" id="OXB03672.1"/>
    </source>
</evidence>
<evidence type="ECO:0000259" key="1">
    <source>
        <dbReference type="PROSITE" id="PS51462"/>
    </source>
</evidence>
<dbReference type="EMBL" id="FRBX01000001">
    <property type="protein sequence ID" value="SHL62294.1"/>
    <property type="molecule type" value="Genomic_DNA"/>
</dbReference>
<keyword evidence="2" id="KW-0378">Hydrolase</keyword>
<evidence type="ECO:0000313" key="4">
    <source>
        <dbReference type="Proteomes" id="UP000184216"/>
    </source>
</evidence>
<gene>
    <name evidence="2" type="ORF">B0A72_14295</name>
    <name evidence="3" type="ORF">SAMN05444387_1087</name>
</gene>
<dbReference type="Gene3D" id="3.90.79.10">
    <property type="entry name" value="Nucleoside Triphosphate Pyrophosphohydrolase"/>
    <property type="match status" value="1"/>
</dbReference>
<proteinExistence type="predicted"/>
<sequence length="251" mass="29698">MENTLKELVWEFSREAWNEYLPHLSIDCTVFGYNTAHIKVLLVKIKDQELWSLPGGYIKKEEDIKEAANRILTDRTGANDIYLQQFNFFAAANRSEDFFKDYEDGLWNKQRFISLGFYALADYEKVTPVTDIFSSACEWVDINDLPKMMMDHRSILDQALLNLRKELNYKPIGYNLLPLEFTMPELQRLYEIILNKKLNRGNFYRKMIAYDILDKMDEPRMEGKAHKAPNLYRFNMEKYNSALQNGLKEGW</sequence>
<dbReference type="CDD" id="cd18873">
    <property type="entry name" value="NUDIX_NadM_like"/>
    <property type="match status" value="1"/>
</dbReference>
<dbReference type="InterPro" id="IPR036390">
    <property type="entry name" value="WH_DNA-bd_sf"/>
</dbReference>
<protein>
    <submittedName>
        <fullName evidence="3">NUDIX domain-containing protein</fullName>
    </submittedName>
    <submittedName>
        <fullName evidence="2">NUDIX hydrolase</fullName>
    </submittedName>
</protein>
<dbReference type="SUPFAM" id="SSF55811">
    <property type="entry name" value="Nudix"/>
    <property type="match status" value="1"/>
</dbReference>
<reference evidence="2 5" key="1">
    <citation type="submission" date="2016-11" db="EMBL/GenBank/DDBJ databases">
        <title>Whole genomes of Flavobacteriaceae.</title>
        <authorList>
            <person name="Stine C."/>
            <person name="Li C."/>
            <person name="Tadesse D."/>
        </authorList>
    </citation>
    <scope>NUCLEOTIDE SEQUENCE [LARGE SCALE GENOMIC DNA]</scope>
    <source>
        <strain evidence="2 5">ATCC 19366</strain>
    </source>
</reference>
<dbReference type="InterPro" id="IPR000086">
    <property type="entry name" value="NUDIX_hydrolase_dom"/>
</dbReference>
<dbReference type="Proteomes" id="UP000184216">
    <property type="component" value="Unassembled WGS sequence"/>
</dbReference>
<feature type="domain" description="Nudix hydrolase" evidence="1">
    <location>
        <begin position="21"/>
        <end position="162"/>
    </location>
</feature>
<name>A0AB36NZG6_9FLAO</name>
<dbReference type="RefSeq" id="WP_073394026.1">
    <property type="nucleotide sequence ID" value="NZ_FRBX01000001.1"/>
</dbReference>
<dbReference type="GO" id="GO:0016787">
    <property type="term" value="F:hydrolase activity"/>
    <property type="evidence" value="ECO:0007669"/>
    <property type="project" value="UniProtKB-KW"/>
</dbReference>
<evidence type="ECO:0000313" key="5">
    <source>
        <dbReference type="Proteomes" id="UP000198431"/>
    </source>
</evidence>
<dbReference type="SUPFAM" id="SSF46785">
    <property type="entry name" value="Winged helix' DNA-binding domain"/>
    <property type="match status" value="1"/>
</dbReference>
<dbReference type="PANTHER" id="PTHR43736:SF4">
    <property type="entry name" value="SLR1690 PROTEIN"/>
    <property type="match status" value="1"/>
</dbReference>
<dbReference type="AlphaFoldDB" id="A0AB36NZG6"/>
<reference evidence="3 4" key="2">
    <citation type="submission" date="2016-11" db="EMBL/GenBank/DDBJ databases">
        <authorList>
            <person name="Varghese N."/>
            <person name="Submissions S."/>
        </authorList>
    </citation>
    <scope>NUCLEOTIDE SEQUENCE [LARGE SCALE GENOMIC DNA]</scope>
    <source>
        <strain evidence="3 4">DSM 6368</strain>
    </source>
</reference>
<accession>A0AB36NZG6</accession>
<dbReference type="PANTHER" id="PTHR43736">
    <property type="entry name" value="ADP-RIBOSE PYROPHOSPHATASE"/>
    <property type="match status" value="1"/>
</dbReference>
<comment type="caution">
    <text evidence="2">The sequence shown here is derived from an EMBL/GenBank/DDBJ whole genome shotgun (WGS) entry which is preliminary data.</text>
</comment>
<dbReference type="PROSITE" id="PS51462">
    <property type="entry name" value="NUDIX"/>
    <property type="match status" value="1"/>
</dbReference>
<dbReference type="Pfam" id="PF21906">
    <property type="entry name" value="WHD_NrtR"/>
    <property type="match status" value="1"/>
</dbReference>
<dbReference type="InterPro" id="IPR036388">
    <property type="entry name" value="WH-like_DNA-bd_sf"/>
</dbReference>
<dbReference type="InterPro" id="IPR015797">
    <property type="entry name" value="NUDIX_hydrolase-like_dom_sf"/>
</dbReference>
<dbReference type="EMBL" id="MUHB01000012">
    <property type="protein sequence ID" value="OXB03672.1"/>
    <property type="molecule type" value="Genomic_DNA"/>
</dbReference>
<dbReference type="InterPro" id="IPR054105">
    <property type="entry name" value="WHD_NrtR"/>
</dbReference>
<organism evidence="2 5">
    <name type="scientific">Flavobacterium pectinovorum</name>
    <dbReference type="NCBI Taxonomy" id="29533"/>
    <lineage>
        <taxon>Bacteria</taxon>
        <taxon>Pseudomonadati</taxon>
        <taxon>Bacteroidota</taxon>
        <taxon>Flavobacteriia</taxon>
        <taxon>Flavobacteriales</taxon>
        <taxon>Flavobacteriaceae</taxon>
        <taxon>Flavobacterium</taxon>
    </lineage>
</organism>
<evidence type="ECO:0000313" key="3">
    <source>
        <dbReference type="EMBL" id="SHL62294.1"/>
    </source>
</evidence>
<dbReference type="Gene3D" id="1.10.10.10">
    <property type="entry name" value="Winged helix-like DNA-binding domain superfamily/Winged helix DNA-binding domain"/>
    <property type="match status" value="1"/>
</dbReference>